<comment type="caution">
    <text evidence="12">The sequence shown here is derived from an EMBL/GenBank/DDBJ whole genome shotgun (WGS) entry which is preliminary data.</text>
</comment>
<feature type="compositionally biased region" description="Polar residues" evidence="10">
    <location>
        <begin position="166"/>
        <end position="176"/>
    </location>
</feature>
<dbReference type="Gramene" id="GBG80878">
    <property type="protein sequence ID" value="GBG80878"/>
    <property type="gene ID" value="CBR_g31434"/>
</dbReference>
<keyword evidence="6" id="KW-0067">ATP-binding</keyword>
<dbReference type="GO" id="GO:0046982">
    <property type="term" value="F:protein heterodimerization activity"/>
    <property type="evidence" value="ECO:0007669"/>
    <property type="project" value="InterPro"/>
</dbReference>
<dbReference type="GO" id="GO:0003677">
    <property type="term" value="F:DNA binding"/>
    <property type="evidence" value="ECO:0007669"/>
    <property type="project" value="InterPro"/>
</dbReference>
<evidence type="ECO:0000256" key="5">
    <source>
        <dbReference type="ARBA" id="ARBA00022741"/>
    </source>
</evidence>
<dbReference type="Pfam" id="PF00004">
    <property type="entry name" value="AAA"/>
    <property type="match status" value="1"/>
</dbReference>
<evidence type="ECO:0000256" key="6">
    <source>
        <dbReference type="ARBA" id="ARBA00022840"/>
    </source>
</evidence>
<dbReference type="EMBL" id="BFEA01000359">
    <property type="protein sequence ID" value="GBG80878.1"/>
    <property type="molecule type" value="Genomic_DNA"/>
</dbReference>
<evidence type="ECO:0000256" key="2">
    <source>
        <dbReference type="ARBA" id="ARBA00006116"/>
    </source>
</evidence>
<dbReference type="GO" id="GO:0006260">
    <property type="term" value="P:DNA replication"/>
    <property type="evidence" value="ECO:0007669"/>
    <property type="project" value="UniProtKB-KW"/>
</dbReference>
<keyword evidence="13" id="KW-1185">Reference proteome</keyword>
<feature type="compositionally biased region" description="Acidic residues" evidence="10">
    <location>
        <begin position="265"/>
        <end position="279"/>
    </location>
</feature>
<evidence type="ECO:0000256" key="7">
    <source>
        <dbReference type="ARBA" id="ARBA00023015"/>
    </source>
</evidence>
<dbReference type="PANTHER" id="PTHR23389">
    <property type="entry name" value="CHROMOSOME TRANSMISSION FIDELITY FACTOR 18"/>
    <property type="match status" value="1"/>
</dbReference>
<dbReference type="PROSITE" id="PS50172">
    <property type="entry name" value="BRCT"/>
    <property type="match status" value="1"/>
</dbReference>
<dbReference type="GO" id="GO:0005663">
    <property type="term" value="C:DNA replication factor C complex"/>
    <property type="evidence" value="ECO:0007669"/>
    <property type="project" value="InterPro"/>
</dbReference>
<dbReference type="SUPFAM" id="SSF52540">
    <property type="entry name" value="P-loop containing nucleoside triphosphate hydrolases"/>
    <property type="match status" value="1"/>
</dbReference>
<dbReference type="PANTHER" id="PTHR23389:SF6">
    <property type="entry name" value="REPLICATION FACTOR C SUBUNIT 1"/>
    <property type="match status" value="1"/>
</dbReference>
<dbReference type="InterPro" id="IPR003195">
    <property type="entry name" value="TFIID_TAF13"/>
</dbReference>
<keyword evidence="5" id="KW-0547">Nucleotide-binding</keyword>
<evidence type="ECO:0000256" key="3">
    <source>
        <dbReference type="ARBA" id="ARBA00011480"/>
    </source>
</evidence>
<feature type="compositionally biased region" description="Polar residues" evidence="10">
    <location>
        <begin position="1164"/>
        <end position="1182"/>
    </location>
</feature>
<feature type="region of interest" description="Disordered" evidence="10">
    <location>
        <begin position="165"/>
        <end position="187"/>
    </location>
</feature>
<feature type="region of interest" description="Disordered" evidence="10">
    <location>
        <begin position="1"/>
        <end position="29"/>
    </location>
</feature>
<dbReference type="CDD" id="cd00009">
    <property type="entry name" value="AAA"/>
    <property type="match status" value="1"/>
</dbReference>
<dbReference type="InterPro" id="IPR047854">
    <property type="entry name" value="RFC_lid"/>
</dbReference>
<protein>
    <recommendedName>
        <fullName evidence="11">BRCT domain-containing protein</fullName>
    </recommendedName>
</protein>
<dbReference type="CDD" id="cd17752">
    <property type="entry name" value="BRCT_RFC1"/>
    <property type="match status" value="1"/>
</dbReference>
<dbReference type="Pfam" id="PF00533">
    <property type="entry name" value="BRCT"/>
    <property type="match status" value="1"/>
</dbReference>
<gene>
    <name evidence="12" type="ORF">CBR_g31434</name>
</gene>
<feature type="compositionally biased region" description="Basic and acidic residues" evidence="10">
    <location>
        <begin position="10"/>
        <end position="25"/>
    </location>
</feature>
<dbReference type="FunFam" id="1.10.8.60:FF:000021">
    <property type="entry name" value="Replication factor C subunit 1"/>
    <property type="match status" value="1"/>
</dbReference>
<feature type="region of interest" description="Disordered" evidence="10">
    <location>
        <begin position="253"/>
        <end position="342"/>
    </location>
</feature>
<dbReference type="FunFam" id="3.40.50.300:FF:000395">
    <property type="entry name" value="Replication factor C subunit 1"/>
    <property type="match status" value="1"/>
</dbReference>
<dbReference type="InterPro" id="IPR008921">
    <property type="entry name" value="DNA_pol3_clamp-load_cplx_C"/>
</dbReference>
<keyword evidence="9" id="KW-0539">Nucleus</keyword>
<dbReference type="Pfam" id="PF25361">
    <property type="entry name" value="AAA_lid_RFC1"/>
    <property type="match status" value="1"/>
</dbReference>
<dbReference type="SUPFAM" id="SSF48019">
    <property type="entry name" value="post-AAA+ oligomerization domain-like"/>
    <property type="match status" value="1"/>
</dbReference>
<feature type="compositionally biased region" description="Gly residues" evidence="10">
    <location>
        <begin position="292"/>
        <end position="323"/>
    </location>
</feature>
<evidence type="ECO:0000256" key="4">
    <source>
        <dbReference type="ARBA" id="ARBA00022705"/>
    </source>
</evidence>
<dbReference type="InterPro" id="IPR003593">
    <property type="entry name" value="AAA+_ATPase"/>
</dbReference>
<dbReference type="SMART" id="SM00292">
    <property type="entry name" value="BRCT"/>
    <property type="match status" value="1"/>
</dbReference>
<comment type="subunit">
    <text evidence="3">Heterotetramer of subunits RFC2, RFC3, RFC4 and RFC5 that can form a complex with RFC1.</text>
</comment>
<name>A0A388LEZ9_CHABU</name>
<evidence type="ECO:0000256" key="1">
    <source>
        <dbReference type="ARBA" id="ARBA00004123"/>
    </source>
</evidence>
<dbReference type="GO" id="GO:0016887">
    <property type="term" value="F:ATP hydrolysis activity"/>
    <property type="evidence" value="ECO:0007669"/>
    <property type="project" value="InterPro"/>
</dbReference>
<keyword evidence="4" id="KW-0235">DNA replication</keyword>
<evidence type="ECO:0000313" key="12">
    <source>
        <dbReference type="EMBL" id="GBG80878.1"/>
    </source>
</evidence>
<keyword evidence="7" id="KW-0805">Transcription regulation</keyword>
<dbReference type="SUPFAM" id="SSF47113">
    <property type="entry name" value="Histone-fold"/>
    <property type="match status" value="1"/>
</dbReference>
<feature type="region of interest" description="Disordered" evidence="10">
    <location>
        <begin position="568"/>
        <end position="595"/>
    </location>
</feature>
<feature type="compositionally biased region" description="Acidic residues" evidence="10">
    <location>
        <begin position="1091"/>
        <end position="1101"/>
    </location>
</feature>
<dbReference type="GO" id="GO:0005634">
    <property type="term" value="C:nucleus"/>
    <property type="evidence" value="ECO:0007669"/>
    <property type="project" value="UniProtKB-SubCell"/>
</dbReference>
<dbReference type="InterPro" id="IPR009072">
    <property type="entry name" value="Histone-fold"/>
</dbReference>
<feature type="region of interest" description="Disordered" evidence="10">
    <location>
        <begin position="1045"/>
        <end position="1182"/>
    </location>
</feature>
<dbReference type="CDD" id="cd18140">
    <property type="entry name" value="HLD_clamp_RFC"/>
    <property type="match status" value="1"/>
</dbReference>
<dbReference type="OrthoDB" id="1727522at2759"/>
<dbReference type="OMA" id="PELRMNY"/>
<dbReference type="GO" id="GO:0006366">
    <property type="term" value="P:transcription by RNA polymerase II"/>
    <property type="evidence" value="ECO:0007669"/>
    <property type="project" value="InterPro"/>
</dbReference>
<dbReference type="Gene3D" id="1.10.20.10">
    <property type="entry name" value="Histone, subunit A"/>
    <property type="match status" value="1"/>
</dbReference>
<comment type="subcellular location">
    <subcellularLocation>
        <location evidence="1">Nucleus</location>
    </subcellularLocation>
</comment>
<feature type="compositionally biased region" description="Basic and acidic residues" evidence="10">
    <location>
        <begin position="177"/>
        <end position="187"/>
    </location>
</feature>
<dbReference type="Gene3D" id="3.40.50.10190">
    <property type="entry name" value="BRCT domain"/>
    <property type="match status" value="1"/>
</dbReference>
<dbReference type="GO" id="GO:0003689">
    <property type="term" value="F:DNA clamp loader activity"/>
    <property type="evidence" value="ECO:0007669"/>
    <property type="project" value="InterPro"/>
</dbReference>
<dbReference type="InterPro" id="IPR027417">
    <property type="entry name" value="P-loop_NTPase"/>
</dbReference>
<feature type="domain" description="BRCT" evidence="11">
    <location>
        <begin position="343"/>
        <end position="433"/>
    </location>
</feature>
<dbReference type="FunFam" id="3.40.50.10190:FF:000001">
    <property type="entry name" value="Replication factor C subunit 1"/>
    <property type="match status" value="1"/>
</dbReference>
<comment type="similarity">
    <text evidence="2">Belongs to the activator 1 large subunit family.</text>
</comment>
<dbReference type="Pfam" id="PF08519">
    <property type="entry name" value="RFC1"/>
    <property type="match status" value="1"/>
</dbReference>
<dbReference type="InterPro" id="IPR013725">
    <property type="entry name" value="DNA_replication_fac_RFC1_C"/>
</dbReference>
<evidence type="ECO:0000259" key="11">
    <source>
        <dbReference type="PROSITE" id="PS50172"/>
    </source>
</evidence>
<reference evidence="12 13" key="1">
    <citation type="journal article" date="2018" name="Cell">
        <title>The Chara Genome: Secondary Complexity and Implications for Plant Terrestrialization.</title>
        <authorList>
            <person name="Nishiyama T."/>
            <person name="Sakayama H."/>
            <person name="Vries J.D."/>
            <person name="Buschmann H."/>
            <person name="Saint-Marcoux D."/>
            <person name="Ullrich K.K."/>
            <person name="Haas F.B."/>
            <person name="Vanderstraeten L."/>
            <person name="Becker D."/>
            <person name="Lang D."/>
            <person name="Vosolsobe S."/>
            <person name="Rombauts S."/>
            <person name="Wilhelmsson P.K.I."/>
            <person name="Janitza P."/>
            <person name="Kern R."/>
            <person name="Heyl A."/>
            <person name="Rumpler F."/>
            <person name="Villalobos L.I.A.C."/>
            <person name="Clay J.M."/>
            <person name="Skokan R."/>
            <person name="Toyoda A."/>
            <person name="Suzuki Y."/>
            <person name="Kagoshima H."/>
            <person name="Schijlen E."/>
            <person name="Tajeshwar N."/>
            <person name="Catarino B."/>
            <person name="Hetherington A.J."/>
            <person name="Saltykova A."/>
            <person name="Bonnot C."/>
            <person name="Breuninger H."/>
            <person name="Symeonidi A."/>
            <person name="Radhakrishnan G.V."/>
            <person name="Van Nieuwerburgh F."/>
            <person name="Deforce D."/>
            <person name="Chang C."/>
            <person name="Karol K.G."/>
            <person name="Hedrich R."/>
            <person name="Ulvskov P."/>
            <person name="Glockner G."/>
            <person name="Delwiche C.F."/>
            <person name="Petrasek J."/>
            <person name="Van de Peer Y."/>
            <person name="Friml J."/>
            <person name="Beilby M."/>
            <person name="Dolan L."/>
            <person name="Kohara Y."/>
            <person name="Sugano S."/>
            <person name="Fujiyama A."/>
            <person name="Delaux P.-M."/>
            <person name="Quint M."/>
            <person name="TheiBen G."/>
            <person name="Hagemann M."/>
            <person name="Harholt J."/>
            <person name="Dunand C."/>
            <person name="Zachgo S."/>
            <person name="Langdale J."/>
            <person name="Maumus F."/>
            <person name="Straeten D.V.D."/>
            <person name="Gould S.B."/>
            <person name="Rensing S.A."/>
        </authorList>
    </citation>
    <scope>NUCLEOTIDE SEQUENCE [LARGE SCALE GENOMIC DNA]</scope>
    <source>
        <strain evidence="12 13">S276</strain>
    </source>
</reference>
<evidence type="ECO:0000256" key="10">
    <source>
        <dbReference type="SAM" id="MobiDB-lite"/>
    </source>
</evidence>
<dbReference type="SMART" id="SM00382">
    <property type="entry name" value="AAA"/>
    <property type="match status" value="1"/>
</dbReference>
<dbReference type="InterPro" id="IPR003959">
    <property type="entry name" value="ATPase_AAA_core"/>
</dbReference>
<organism evidence="12 13">
    <name type="scientific">Chara braunii</name>
    <name type="common">Braun's stonewort</name>
    <dbReference type="NCBI Taxonomy" id="69332"/>
    <lineage>
        <taxon>Eukaryota</taxon>
        <taxon>Viridiplantae</taxon>
        <taxon>Streptophyta</taxon>
        <taxon>Charophyceae</taxon>
        <taxon>Charales</taxon>
        <taxon>Characeae</taxon>
        <taxon>Chara</taxon>
    </lineage>
</organism>
<accession>A0A388LEZ9</accession>
<keyword evidence="8" id="KW-0804">Transcription</keyword>
<dbReference type="Pfam" id="PF02269">
    <property type="entry name" value="TFIID-18kDa"/>
    <property type="match status" value="1"/>
</dbReference>
<evidence type="ECO:0000256" key="8">
    <source>
        <dbReference type="ARBA" id="ARBA00023163"/>
    </source>
</evidence>
<dbReference type="STRING" id="69332.A0A388LEZ9"/>
<dbReference type="CDD" id="cd07978">
    <property type="entry name" value="HFD_TAF13"/>
    <property type="match status" value="1"/>
</dbReference>
<evidence type="ECO:0000313" key="13">
    <source>
        <dbReference type="Proteomes" id="UP000265515"/>
    </source>
</evidence>
<dbReference type="Proteomes" id="UP000265515">
    <property type="component" value="Unassembled WGS sequence"/>
</dbReference>
<dbReference type="AlphaFoldDB" id="A0A388LEZ9"/>
<evidence type="ECO:0000256" key="9">
    <source>
        <dbReference type="ARBA" id="ARBA00023242"/>
    </source>
</evidence>
<dbReference type="SUPFAM" id="SSF52113">
    <property type="entry name" value="BRCT domain"/>
    <property type="match status" value="1"/>
</dbReference>
<dbReference type="Gene3D" id="1.10.8.60">
    <property type="match status" value="1"/>
</dbReference>
<sequence>MASSSAAGGKAERGNAARGRGKDGANLEGGSLKRKRGLFNKDLRLMMYGFGDDPDPIPETVELVEDILINYITDMVHKSAEVASRRGKLQTDDLVFLIRKDVRKFARVKELLHMHKELKRARKAFEVDEEKFKDEAVLGSVLLHLMKNADIRKWFVRQNGKEAPSQAANSLATAKQTGEEDGKKAETAVFEEREKKGKGDGNIVASKDTVALKQLKAVSAPLVQNGSIVTPEKKPLQQTKPAPQKVIVEGMDAARAKRKSTHEHEEEDRYSDEDDEEQDKFDGPLPKKHRGGTGTGRGAPGAAGGAAAGGRGGRGGWGGGRGAFFGQPRAAPPHKGEKEIPEGDETCLKGLTFVISGTLDSLEREEAEVLIKSHGGRVTTSVSKKTNFLLADEDVGGRKSQKAKELGIKFLTEDKLFDMIRASAKKPVESWKASKATDEHLPLAVTAEQHLPPKPVHVQNSDKAPCEDRGKAPLLRQGIDQGRGGSKGAGDADVVRGLVPHNKGVVESERWKADGATTDPRVTDAASAAWPLKYAPKNFNELVGNQSLVKQLHDWLQSWERYHLHGGAAASEGAAGRGRGRGAAKKVGSSSSGPDFDKKAALLSGPPGIGKTTTAKLVCEALGMDVVEVNASDNRSKADTSVLKGIGGKMSNAVKEMVNNKPLSVTEGGQQARRMVLIMDEVDGMSGGDRGGIADLILTIRASRIPIVCICNDRYSPKLKSLTNHCMHLLYRRPTKQQMAKRLQQIAVKEGMKVDDIALEELGERVNGDMRSALNQLQYMSLKSKVVKFADMRTRLMGSAKDEDLTAFTAIDKLFSFDGGRMRLDQRQDLAMVDPDLVPLMAAENYVNYRPSLAGRDDQGTKRMELIAKAADSISVGDIVNKQVRRSQTWALMPFGAFTSTINVAAMMHGQRESLVQGQYMNRFPAWLGKNSTSGKNKRLLDDVHVHMMASGACKPTKEAVRLDYMFTLVDRLVKPLRECDKVVAARMTLDFMEEYALTDEDMQAILEMVHSDKKAMDGVPPQTKAQFTREYKARLHERRIKSADLAADLMAPGGKGKAQSKHKLRPQLEEAEPGLSTEDGDDAELFAAEDANETEEEGDGEGSALTEQNGGNEFVKIEINTKVAGAGGRAGSKGGGRGGGGRGRGTKRKDLPAGGSSRDAEVGNNTPRGGSRFQPSSRKGR</sequence>
<dbReference type="InterPro" id="IPR001357">
    <property type="entry name" value="BRCT_dom"/>
</dbReference>
<dbReference type="Gene3D" id="1.20.272.10">
    <property type="match status" value="1"/>
</dbReference>
<feature type="compositionally biased region" description="Gly residues" evidence="10">
    <location>
        <begin position="1126"/>
        <end position="1144"/>
    </location>
</feature>
<dbReference type="Gene3D" id="3.40.50.300">
    <property type="entry name" value="P-loop containing nucleotide triphosphate hydrolases"/>
    <property type="match status" value="1"/>
</dbReference>
<dbReference type="GO" id="GO:0005524">
    <property type="term" value="F:ATP binding"/>
    <property type="evidence" value="ECO:0007669"/>
    <property type="project" value="UniProtKB-KW"/>
</dbReference>
<proteinExistence type="inferred from homology"/>
<dbReference type="InterPro" id="IPR036420">
    <property type="entry name" value="BRCT_dom_sf"/>
</dbReference>